<dbReference type="AlphaFoldDB" id="A0AAJ0BL58"/>
<comment type="caution">
    <text evidence="3">The sequence shown here is derived from an EMBL/GenBank/DDBJ whole genome shotgun (WGS) entry which is preliminary data.</text>
</comment>
<organism evidence="3 4">
    <name type="scientific">Echria macrotheca</name>
    <dbReference type="NCBI Taxonomy" id="438768"/>
    <lineage>
        <taxon>Eukaryota</taxon>
        <taxon>Fungi</taxon>
        <taxon>Dikarya</taxon>
        <taxon>Ascomycota</taxon>
        <taxon>Pezizomycotina</taxon>
        <taxon>Sordariomycetes</taxon>
        <taxon>Sordariomycetidae</taxon>
        <taxon>Sordariales</taxon>
        <taxon>Schizotheciaceae</taxon>
        <taxon>Echria</taxon>
    </lineage>
</organism>
<evidence type="ECO:0000313" key="3">
    <source>
        <dbReference type="EMBL" id="KAK1759124.1"/>
    </source>
</evidence>
<feature type="compositionally biased region" description="Basic and acidic residues" evidence="2">
    <location>
        <begin position="215"/>
        <end position="231"/>
    </location>
</feature>
<feature type="region of interest" description="Disordered" evidence="2">
    <location>
        <begin position="160"/>
        <end position="250"/>
    </location>
</feature>
<evidence type="ECO:0000313" key="4">
    <source>
        <dbReference type="Proteomes" id="UP001239445"/>
    </source>
</evidence>
<feature type="coiled-coil region" evidence="1">
    <location>
        <begin position="276"/>
        <end position="303"/>
    </location>
</feature>
<accession>A0AAJ0BL58</accession>
<dbReference type="Proteomes" id="UP001239445">
    <property type="component" value="Unassembled WGS sequence"/>
</dbReference>
<sequence>MAELTESGKKRSRYYRFLTKAWGGDGYNPNVALFSEASASDRRKKGLSTQDLQTLYTITQLALVAGVELASLYADDGILTKHVLPRGKRKQWTTNCLNRAVIEMKEKYSQYLANGLVKDKDGVLAKYSEAKVTETDDNSHVTSANQTVYVASATHRSSSVMSTSASSSDSSSPSVPITRSSARRRCRASIDSSGVVTSQHDEMSGETEWSPSPEGRPRTRRREDSVGQEFRRRTRMRTESSIQDDDPLTDNWDSLDSIMQQVRGGLTEIPDVTSHINDIERKLKDATHRKVQLEEELTQVEALRNVAAASIADTKTAIEKATARMEGLQTYINRVSSAACDETLLVPSADDTPGSDDDFMTRARQIQQDMKTAVSAVSSAAASSVESCMDAISDMENKRMLDEETLSHNSVLRAGIQLALDKVEDTILSLEDSLRVLQKSAKRRDTLLKMTELWNEAAVETD</sequence>
<evidence type="ECO:0000256" key="2">
    <source>
        <dbReference type="SAM" id="MobiDB-lite"/>
    </source>
</evidence>
<reference evidence="3" key="1">
    <citation type="submission" date="2023-06" db="EMBL/GenBank/DDBJ databases">
        <title>Genome-scale phylogeny and comparative genomics of the fungal order Sordariales.</title>
        <authorList>
            <consortium name="Lawrence Berkeley National Laboratory"/>
            <person name="Hensen N."/>
            <person name="Bonometti L."/>
            <person name="Westerberg I."/>
            <person name="Brannstrom I.O."/>
            <person name="Guillou S."/>
            <person name="Cros-Aarteil S."/>
            <person name="Calhoun S."/>
            <person name="Haridas S."/>
            <person name="Kuo A."/>
            <person name="Mondo S."/>
            <person name="Pangilinan J."/>
            <person name="Riley R."/>
            <person name="Labutti K."/>
            <person name="Andreopoulos B."/>
            <person name="Lipzen A."/>
            <person name="Chen C."/>
            <person name="Yanf M."/>
            <person name="Daum C."/>
            <person name="Ng V."/>
            <person name="Clum A."/>
            <person name="Steindorff A."/>
            <person name="Ohm R."/>
            <person name="Martin F."/>
            <person name="Silar P."/>
            <person name="Natvig D."/>
            <person name="Lalanne C."/>
            <person name="Gautier V."/>
            <person name="Ament-Velasquez S.L."/>
            <person name="Kruys A."/>
            <person name="Hutchinson M.I."/>
            <person name="Powell A.J."/>
            <person name="Barry K."/>
            <person name="Miller A.N."/>
            <person name="Grigoriev I.V."/>
            <person name="Debuchy R."/>
            <person name="Gladieux P."/>
            <person name="Thoren M.H."/>
            <person name="Johannesson H."/>
        </authorList>
    </citation>
    <scope>NUCLEOTIDE SEQUENCE</scope>
    <source>
        <strain evidence="3">PSN4</strain>
    </source>
</reference>
<gene>
    <name evidence="3" type="ORF">QBC47DRAFT_409902</name>
</gene>
<name>A0AAJ0BL58_9PEZI</name>
<keyword evidence="4" id="KW-1185">Reference proteome</keyword>
<keyword evidence="1" id="KW-0175">Coiled coil</keyword>
<protein>
    <submittedName>
        <fullName evidence="3">Uncharacterized protein</fullName>
    </submittedName>
</protein>
<feature type="compositionally biased region" description="Low complexity" evidence="2">
    <location>
        <begin position="160"/>
        <end position="180"/>
    </location>
</feature>
<evidence type="ECO:0000256" key="1">
    <source>
        <dbReference type="SAM" id="Coils"/>
    </source>
</evidence>
<proteinExistence type="predicted"/>
<dbReference type="EMBL" id="MU839828">
    <property type="protein sequence ID" value="KAK1759124.1"/>
    <property type="molecule type" value="Genomic_DNA"/>
</dbReference>